<dbReference type="Proteomes" id="UP001215598">
    <property type="component" value="Unassembled WGS sequence"/>
</dbReference>
<gene>
    <name evidence="2" type="ORF">B0H16DRAFT_1723428</name>
</gene>
<dbReference type="AlphaFoldDB" id="A0AAD7N9Z0"/>
<feature type="compositionally biased region" description="Polar residues" evidence="1">
    <location>
        <begin position="35"/>
        <end position="48"/>
    </location>
</feature>
<dbReference type="EMBL" id="JARKIB010000057">
    <property type="protein sequence ID" value="KAJ7752966.1"/>
    <property type="molecule type" value="Genomic_DNA"/>
</dbReference>
<reference evidence="2" key="1">
    <citation type="submission" date="2023-03" db="EMBL/GenBank/DDBJ databases">
        <title>Massive genome expansion in bonnet fungi (Mycena s.s.) driven by repeated elements and novel gene families across ecological guilds.</title>
        <authorList>
            <consortium name="Lawrence Berkeley National Laboratory"/>
            <person name="Harder C.B."/>
            <person name="Miyauchi S."/>
            <person name="Viragh M."/>
            <person name="Kuo A."/>
            <person name="Thoen E."/>
            <person name="Andreopoulos B."/>
            <person name="Lu D."/>
            <person name="Skrede I."/>
            <person name="Drula E."/>
            <person name="Henrissat B."/>
            <person name="Morin E."/>
            <person name="Kohler A."/>
            <person name="Barry K."/>
            <person name="LaButti K."/>
            <person name="Morin E."/>
            <person name="Salamov A."/>
            <person name="Lipzen A."/>
            <person name="Mereny Z."/>
            <person name="Hegedus B."/>
            <person name="Baldrian P."/>
            <person name="Stursova M."/>
            <person name="Weitz H."/>
            <person name="Taylor A."/>
            <person name="Grigoriev I.V."/>
            <person name="Nagy L.G."/>
            <person name="Martin F."/>
            <person name="Kauserud H."/>
        </authorList>
    </citation>
    <scope>NUCLEOTIDE SEQUENCE</scope>
    <source>
        <strain evidence="2">CBHHK182m</strain>
    </source>
</reference>
<protein>
    <submittedName>
        <fullName evidence="2">Uncharacterized protein</fullName>
    </submittedName>
</protein>
<sequence>MDSLALQEADTDFPDFDFVASSQPFEDGIDDWCSPSATSTLTPQSSTDPRAVSDTARAVCGEISNEMGRRETDEDVHTSTSYRRRRAHLIRRVPSSELCSPATPPLVIPRNFKLVRRVTMAADLERRRQRARDEAERIVKKIRTLASTTARLQRKHRKLREFVAVGSRANKENIFTV</sequence>
<keyword evidence="3" id="KW-1185">Reference proteome</keyword>
<comment type="caution">
    <text evidence="2">The sequence shown here is derived from an EMBL/GenBank/DDBJ whole genome shotgun (WGS) entry which is preliminary data.</text>
</comment>
<accession>A0AAD7N9Z0</accession>
<evidence type="ECO:0000313" key="3">
    <source>
        <dbReference type="Proteomes" id="UP001215598"/>
    </source>
</evidence>
<proteinExistence type="predicted"/>
<name>A0AAD7N9Z0_9AGAR</name>
<evidence type="ECO:0000313" key="2">
    <source>
        <dbReference type="EMBL" id="KAJ7752966.1"/>
    </source>
</evidence>
<organism evidence="2 3">
    <name type="scientific">Mycena metata</name>
    <dbReference type="NCBI Taxonomy" id="1033252"/>
    <lineage>
        <taxon>Eukaryota</taxon>
        <taxon>Fungi</taxon>
        <taxon>Dikarya</taxon>
        <taxon>Basidiomycota</taxon>
        <taxon>Agaricomycotina</taxon>
        <taxon>Agaricomycetes</taxon>
        <taxon>Agaricomycetidae</taxon>
        <taxon>Agaricales</taxon>
        <taxon>Marasmiineae</taxon>
        <taxon>Mycenaceae</taxon>
        <taxon>Mycena</taxon>
    </lineage>
</organism>
<feature type="region of interest" description="Disordered" evidence="1">
    <location>
        <begin position="32"/>
        <end position="51"/>
    </location>
</feature>
<evidence type="ECO:0000256" key="1">
    <source>
        <dbReference type="SAM" id="MobiDB-lite"/>
    </source>
</evidence>